<accession>A0AAV6ILI5</accession>
<dbReference type="Proteomes" id="UP000823749">
    <property type="component" value="Chromosome 10"/>
</dbReference>
<keyword evidence="2" id="KW-1185">Reference proteome</keyword>
<protein>
    <submittedName>
        <fullName evidence="1">Uncharacterized protein</fullName>
    </submittedName>
</protein>
<sequence length="93" mass="10106">MDSLGTDTSRSTVASIICDRLDQGRSIMSGPRIPKEDLRWKITMPLYLCLAISDAMMSNDAAFGNHHQASGEVVAAVQLLESPLVVLINSRSM</sequence>
<gene>
    <name evidence="1" type="ORF">RHGRI_028967</name>
</gene>
<dbReference type="AlphaFoldDB" id="A0AAV6ILI5"/>
<reference evidence="1" key="1">
    <citation type="submission" date="2020-08" db="EMBL/GenBank/DDBJ databases">
        <title>Plant Genome Project.</title>
        <authorList>
            <person name="Zhang R.-G."/>
        </authorList>
    </citation>
    <scope>NUCLEOTIDE SEQUENCE</scope>
    <source>
        <strain evidence="1">WSP0</strain>
        <tissue evidence="1">Leaf</tissue>
    </source>
</reference>
<evidence type="ECO:0000313" key="2">
    <source>
        <dbReference type="Proteomes" id="UP000823749"/>
    </source>
</evidence>
<proteinExistence type="predicted"/>
<organism evidence="1 2">
    <name type="scientific">Rhododendron griersonianum</name>
    <dbReference type="NCBI Taxonomy" id="479676"/>
    <lineage>
        <taxon>Eukaryota</taxon>
        <taxon>Viridiplantae</taxon>
        <taxon>Streptophyta</taxon>
        <taxon>Embryophyta</taxon>
        <taxon>Tracheophyta</taxon>
        <taxon>Spermatophyta</taxon>
        <taxon>Magnoliopsida</taxon>
        <taxon>eudicotyledons</taxon>
        <taxon>Gunneridae</taxon>
        <taxon>Pentapetalae</taxon>
        <taxon>asterids</taxon>
        <taxon>Ericales</taxon>
        <taxon>Ericaceae</taxon>
        <taxon>Ericoideae</taxon>
        <taxon>Rhodoreae</taxon>
        <taxon>Rhododendron</taxon>
    </lineage>
</organism>
<name>A0AAV6ILI5_9ERIC</name>
<comment type="caution">
    <text evidence="1">The sequence shown here is derived from an EMBL/GenBank/DDBJ whole genome shotgun (WGS) entry which is preliminary data.</text>
</comment>
<evidence type="ECO:0000313" key="1">
    <source>
        <dbReference type="EMBL" id="KAG5528204.1"/>
    </source>
</evidence>
<dbReference type="EMBL" id="JACTNZ010000010">
    <property type="protein sequence ID" value="KAG5528204.1"/>
    <property type="molecule type" value="Genomic_DNA"/>
</dbReference>